<dbReference type="GO" id="GO:0008483">
    <property type="term" value="F:transaminase activity"/>
    <property type="evidence" value="ECO:0007669"/>
    <property type="project" value="UniProtKB-KW"/>
</dbReference>
<dbReference type="SUPFAM" id="SSF53383">
    <property type="entry name" value="PLP-dependent transferases"/>
    <property type="match status" value="1"/>
</dbReference>
<dbReference type="PANTHER" id="PTHR43643">
    <property type="entry name" value="HISTIDINOL-PHOSPHATE AMINOTRANSFERASE 2"/>
    <property type="match status" value="1"/>
</dbReference>
<evidence type="ECO:0000259" key="4">
    <source>
        <dbReference type="Pfam" id="PF00155"/>
    </source>
</evidence>
<protein>
    <submittedName>
        <fullName evidence="5">Histidinol-phosphate aminotransferase family protein</fullName>
    </submittedName>
</protein>
<dbReference type="InterPro" id="IPR050106">
    <property type="entry name" value="HistidinolP_aminotransfase"/>
</dbReference>
<dbReference type="Gene3D" id="3.90.1150.10">
    <property type="entry name" value="Aspartate Aminotransferase, domain 1"/>
    <property type="match status" value="1"/>
</dbReference>
<dbReference type="InterPro" id="IPR015421">
    <property type="entry name" value="PyrdxlP-dep_Trfase_major"/>
</dbReference>
<dbReference type="AlphaFoldDB" id="A0A6M0H334"/>
<dbReference type="CDD" id="cd00609">
    <property type="entry name" value="AAT_like"/>
    <property type="match status" value="1"/>
</dbReference>
<evidence type="ECO:0000313" key="6">
    <source>
        <dbReference type="Proteomes" id="UP000481872"/>
    </source>
</evidence>
<reference evidence="5 6" key="1">
    <citation type="submission" date="2020-02" db="EMBL/GenBank/DDBJ databases">
        <title>Genome assembly of a novel Clostridium senegalense strain.</title>
        <authorList>
            <person name="Gupta T.B."/>
            <person name="Jauregui R."/>
            <person name="Maclean P."/>
            <person name="Nawarathana A."/>
            <person name="Brightwell G."/>
        </authorList>
    </citation>
    <scope>NUCLEOTIDE SEQUENCE [LARGE SCALE GENOMIC DNA]</scope>
    <source>
        <strain evidence="5 6">AGRFS4</strain>
    </source>
</reference>
<evidence type="ECO:0000256" key="1">
    <source>
        <dbReference type="ARBA" id="ARBA00022576"/>
    </source>
</evidence>
<dbReference type="Proteomes" id="UP000481872">
    <property type="component" value="Unassembled WGS sequence"/>
</dbReference>
<dbReference type="InterPro" id="IPR015422">
    <property type="entry name" value="PyrdxlP-dep_Trfase_small"/>
</dbReference>
<keyword evidence="3" id="KW-0663">Pyridoxal phosphate</keyword>
<dbReference type="Gene3D" id="3.40.640.10">
    <property type="entry name" value="Type I PLP-dependent aspartate aminotransferase-like (Major domain)"/>
    <property type="match status" value="1"/>
</dbReference>
<sequence>MKHGGDIYSDGILKGKKLIDFSSNINPLGVPNSIINNISEAVDMLNVYPDIKYRILKDNIMDYVSESYEYFGMEKREIKVTHDNVLLGNGASEILDLAIGALKSITIIVPSFVEYEDNAIKHGVDIKYSYLKEDFTYDYEDILDKVKGSEGLIIGNPNNPNGCVIDKEKFETILNYCELNNKIILIDEAFIEFTLNLNLSFVDLINKYKCLVIIRAITKFYGLPGVRFGFALTTNEKIINYFNLMQNPWNINCFAEVAVKYGLKDKKYILKSIDWIKIERKLMLEELEKTKFVNTVYNTYGNYILLKLKDINCHKFYEKLKEKGIIIRKCDNYKGLNEEFVRVAIKDRKLNLKLLEAINSL</sequence>
<keyword evidence="6" id="KW-1185">Reference proteome</keyword>
<evidence type="ECO:0000313" key="5">
    <source>
        <dbReference type="EMBL" id="NEU05170.1"/>
    </source>
</evidence>
<name>A0A6M0H334_9CLOT</name>
<dbReference type="InterPro" id="IPR004839">
    <property type="entry name" value="Aminotransferase_I/II_large"/>
</dbReference>
<proteinExistence type="predicted"/>
<organism evidence="5 6">
    <name type="scientific">Clostridium senegalense</name>
    <dbReference type="NCBI Taxonomy" id="1465809"/>
    <lineage>
        <taxon>Bacteria</taxon>
        <taxon>Bacillati</taxon>
        <taxon>Bacillota</taxon>
        <taxon>Clostridia</taxon>
        <taxon>Eubacteriales</taxon>
        <taxon>Clostridiaceae</taxon>
        <taxon>Clostridium</taxon>
    </lineage>
</organism>
<dbReference type="Pfam" id="PF00155">
    <property type="entry name" value="Aminotran_1_2"/>
    <property type="match status" value="1"/>
</dbReference>
<evidence type="ECO:0000256" key="2">
    <source>
        <dbReference type="ARBA" id="ARBA00022679"/>
    </source>
</evidence>
<accession>A0A6M0H334</accession>
<keyword evidence="1 5" id="KW-0032">Aminotransferase</keyword>
<evidence type="ECO:0000256" key="3">
    <source>
        <dbReference type="ARBA" id="ARBA00022898"/>
    </source>
</evidence>
<keyword evidence="2 5" id="KW-0808">Transferase</keyword>
<dbReference type="PANTHER" id="PTHR43643:SF3">
    <property type="entry name" value="HISTIDINOL-PHOSPHATE AMINOTRANSFERASE"/>
    <property type="match status" value="1"/>
</dbReference>
<comment type="caution">
    <text evidence="5">The sequence shown here is derived from an EMBL/GenBank/DDBJ whole genome shotgun (WGS) entry which is preliminary data.</text>
</comment>
<dbReference type="EMBL" id="JAAGPU010000016">
    <property type="protein sequence ID" value="NEU05170.1"/>
    <property type="molecule type" value="Genomic_DNA"/>
</dbReference>
<dbReference type="InterPro" id="IPR015424">
    <property type="entry name" value="PyrdxlP-dep_Trfase"/>
</dbReference>
<feature type="domain" description="Aminotransferase class I/classII large" evidence="4">
    <location>
        <begin position="17"/>
        <end position="358"/>
    </location>
</feature>
<dbReference type="RefSeq" id="WP_199870048.1">
    <property type="nucleotide sequence ID" value="NZ_JAAGPU010000016.1"/>
</dbReference>
<dbReference type="GO" id="GO:0030170">
    <property type="term" value="F:pyridoxal phosphate binding"/>
    <property type="evidence" value="ECO:0007669"/>
    <property type="project" value="InterPro"/>
</dbReference>
<gene>
    <name evidence="5" type="ORF">G3M99_09940</name>
</gene>